<dbReference type="RefSeq" id="WP_280142758.1">
    <property type="nucleotide sequence ID" value="NZ_FOWC01000010.1"/>
</dbReference>
<sequence>MPNPTSWTDALADVTTLPNLGQALLSLTFGASQHGGEPLPG</sequence>
<dbReference type="AlphaFoldDB" id="A0A1I5XB25"/>
<proteinExistence type="predicted"/>
<name>A0A1I5XB25_9PSEU</name>
<protein>
    <submittedName>
        <fullName evidence="1">Uncharacterized protein</fullName>
    </submittedName>
</protein>
<organism evidence="1 2">
    <name type="scientific">Amycolatopsis rubida</name>
    <dbReference type="NCBI Taxonomy" id="112413"/>
    <lineage>
        <taxon>Bacteria</taxon>
        <taxon>Bacillati</taxon>
        <taxon>Actinomycetota</taxon>
        <taxon>Actinomycetes</taxon>
        <taxon>Pseudonocardiales</taxon>
        <taxon>Pseudonocardiaceae</taxon>
        <taxon>Amycolatopsis</taxon>
    </lineage>
</organism>
<accession>A0A1I5XB25</accession>
<reference evidence="1 2" key="1">
    <citation type="submission" date="2016-10" db="EMBL/GenBank/DDBJ databases">
        <authorList>
            <person name="de Groot N.N."/>
        </authorList>
    </citation>
    <scope>NUCLEOTIDE SEQUENCE [LARGE SCALE GENOMIC DNA]</scope>
    <source>
        <strain evidence="1 2">DSM 44637</strain>
    </source>
</reference>
<gene>
    <name evidence="1" type="ORF">SAMN05421854_110133</name>
</gene>
<evidence type="ECO:0000313" key="2">
    <source>
        <dbReference type="Proteomes" id="UP000199137"/>
    </source>
</evidence>
<dbReference type="EMBL" id="FOWC01000010">
    <property type="protein sequence ID" value="SFQ29165.1"/>
    <property type="molecule type" value="Genomic_DNA"/>
</dbReference>
<evidence type="ECO:0000313" key="1">
    <source>
        <dbReference type="EMBL" id="SFQ29165.1"/>
    </source>
</evidence>
<dbReference type="Proteomes" id="UP000199137">
    <property type="component" value="Unassembled WGS sequence"/>
</dbReference>